<dbReference type="GeneID" id="19151627"/>
<accession>W6Z3H8</accession>
<organism evidence="1 2">
    <name type="scientific">Cochliobolus carbonum (strain 26-R-13)</name>
    <name type="common">Maize leaf spot fungus</name>
    <name type="synonym">Bipolaris zeicola</name>
    <dbReference type="NCBI Taxonomy" id="930089"/>
    <lineage>
        <taxon>Eukaryota</taxon>
        <taxon>Fungi</taxon>
        <taxon>Dikarya</taxon>
        <taxon>Ascomycota</taxon>
        <taxon>Pezizomycotina</taxon>
        <taxon>Dothideomycetes</taxon>
        <taxon>Pleosporomycetidae</taxon>
        <taxon>Pleosporales</taxon>
        <taxon>Pleosporineae</taxon>
        <taxon>Pleosporaceae</taxon>
        <taxon>Bipolaris</taxon>
    </lineage>
</organism>
<evidence type="ECO:0000313" key="2">
    <source>
        <dbReference type="Proteomes" id="UP000053841"/>
    </source>
</evidence>
<reference evidence="1 2" key="1">
    <citation type="journal article" date="2013" name="PLoS Genet.">
        <title>Comparative genome structure, secondary metabolite, and effector coding capacity across Cochliobolus pathogens.</title>
        <authorList>
            <person name="Condon B.J."/>
            <person name="Leng Y."/>
            <person name="Wu D."/>
            <person name="Bushley K.E."/>
            <person name="Ohm R.A."/>
            <person name="Otillar R."/>
            <person name="Martin J."/>
            <person name="Schackwitz W."/>
            <person name="Grimwood J."/>
            <person name="MohdZainudin N."/>
            <person name="Xue C."/>
            <person name="Wang R."/>
            <person name="Manning V.A."/>
            <person name="Dhillon B."/>
            <person name="Tu Z.J."/>
            <person name="Steffenson B.J."/>
            <person name="Salamov A."/>
            <person name="Sun H."/>
            <person name="Lowry S."/>
            <person name="LaButti K."/>
            <person name="Han J."/>
            <person name="Copeland A."/>
            <person name="Lindquist E."/>
            <person name="Barry K."/>
            <person name="Schmutz J."/>
            <person name="Baker S.E."/>
            <person name="Ciuffetti L.M."/>
            <person name="Grigoriev I.V."/>
            <person name="Zhong S."/>
            <person name="Turgeon B.G."/>
        </authorList>
    </citation>
    <scope>NUCLEOTIDE SEQUENCE [LARGE SCALE GENOMIC DNA]</scope>
    <source>
        <strain evidence="1 2">26-R-13</strain>
    </source>
</reference>
<evidence type="ECO:0000313" key="1">
    <source>
        <dbReference type="EMBL" id="EUC38231.1"/>
    </source>
</evidence>
<proteinExistence type="predicted"/>
<dbReference type="AlphaFoldDB" id="W6Z3H8"/>
<dbReference type="Proteomes" id="UP000053841">
    <property type="component" value="Unassembled WGS sequence"/>
</dbReference>
<dbReference type="HOGENOM" id="CLU_3092875_0_0_1"/>
<dbReference type="EMBL" id="KI964544">
    <property type="protein sequence ID" value="EUC38231.1"/>
    <property type="molecule type" value="Genomic_DNA"/>
</dbReference>
<protein>
    <submittedName>
        <fullName evidence="1">Uncharacterized protein</fullName>
    </submittedName>
</protein>
<feature type="non-terminal residue" evidence="1">
    <location>
        <position position="1"/>
    </location>
</feature>
<name>W6Z3H8_COCC2</name>
<dbReference type="RefSeq" id="XP_007707527.1">
    <property type="nucleotide sequence ID" value="XM_007709337.1"/>
</dbReference>
<dbReference type="KEGG" id="bze:COCCADRAFT_83731"/>
<gene>
    <name evidence="1" type="ORF">COCCADRAFT_83731</name>
</gene>
<sequence>LTLSLRPALLSTPNHGAQRAQVRRQKVRCSRGIGHAASVVPAATIAASVFRA</sequence>
<keyword evidence="2" id="KW-1185">Reference proteome</keyword>